<sequence length="567" mass="63471">MDSSAQYLPRKTDPSVQMEVNNPENDNPQAVGQAAQDGVALGAADTPVTTGTVDTAVIEANTHGPDTTVKDADASPATGGGVGVNGEPPHPLGPDFKWDFPLFIPTNRPHQYSLHPEGICYLEAQLPAYNKIEGPQGETVEEYENRLGNLRLKWKKDLSEKYLSYYPNFNWHSVLPPNPTCLREDRQYAGTHTSARPGPDIVDQLFHVAKKPMASVLWARACPDYPERERVALLAAGWKPEMIHTEAFPIQVRIHTKLFSELTEEEQHEWWEKAKKFQTKSLSKDKVIATLPKLFAMIDDVIVAKVGCEHYKPIVGGKMMDYSEFPAAEAYDDDFHVTVAGAHSVDIKDIEALPLWKPEISKPIPKVIQLTLSDMLDLDENGLVTTPFEELGDFVQSYVEQAYVLVHIKRSRTKKAPKPNWDEIAKREGESLSRFIDPERLPAAPFEFRSPCSLRERALLILAQWVIDGEAGKRDELTHFRWQGQKDPLIVRELKPATWALKKESKRAKQGIDVEEGEDGGSAMTKGKKRKSPVTGGPWKKSKTDVVMSADKREEVAQVDSQPTTKL</sequence>
<proteinExistence type="predicted"/>
<gene>
    <name evidence="2" type="ORF">M422DRAFT_261070</name>
</gene>
<evidence type="ECO:0000313" key="2">
    <source>
        <dbReference type="EMBL" id="KIJ36515.1"/>
    </source>
</evidence>
<dbReference type="EMBL" id="KN837177">
    <property type="protein sequence ID" value="KIJ36515.1"/>
    <property type="molecule type" value="Genomic_DNA"/>
</dbReference>
<dbReference type="AlphaFoldDB" id="A0A0C9VFZ2"/>
<dbReference type="Proteomes" id="UP000054279">
    <property type="component" value="Unassembled WGS sequence"/>
</dbReference>
<accession>A0A0C9VFZ2</accession>
<keyword evidence="3" id="KW-1185">Reference proteome</keyword>
<reference evidence="2 3" key="1">
    <citation type="submission" date="2014-06" db="EMBL/GenBank/DDBJ databases">
        <title>Evolutionary Origins and Diversification of the Mycorrhizal Mutualists.</title>
        <authorList>
            <consortium name="DOE Joint Genome Institute"/>
            <consortium name="Mycorrhizal Genomics Consortium"/>
            <person name="Kohler A."/>
            <person name="Kuo A."/>
            <person name="Nagy L.G."/>
            <person name="Floudas D."/>
            <person name="Copeland A."/>
            <person name="Barry K.W."/>
            <person name="Cichocki N."/>
            <person name="Veneault-Fourrey C."/>
            <person name="LaButti K."/>
            <person name="Lindquist E.A."/>
            <person name="Lipzen A."/>
            <person name="Lundell T."/>
            <person name="Morin E."/>
            <person name="Murat C."/>
            <person name="Riley R."/>
            <person name="Ohm R."/>
            <person name="Sun H."/>
            <person name="Tunlid A."/>
            <person name="Henrissat B."/>
            <person name="Grigoriev I.V."/>
            <person name="Hibbett D.S."/>
            <person name="Martin F."/>
        </authorList>
    </citation>
    <scope>NUCLEOTIDE SEQUENCE [LARGE SCALE GENOMIC DNA]</scope>
    <source>
        <strain evidence="2 3">SS14</strain>
    </source>
</reference>
<organism evidence="2 3">
    <name type="scientific">Sphaerobolus stellatus (strain SS14)</name>
    <dbReference type="NCBI Taxonomy" id="990650"/>
    <lineage>
        <taxon>Eukaryota</taxon>
        <taxon>Fungi</taxon>
        <taxon>Dikarya</taxon>
        <taxon>Basidiomycota</taxon>
        <taxon>Agaricomycotina</taxon>
        <taxon>Agaricomycetes</taxon>
        <taxon>Phallomycetidae</taxon>
        <taxon>Geastrales</taxon>
        <taxon>Sphaerobolaceae</taxon>
        <taxon>Sphaerobolus</taxon>
    </lineage>
</organism>
<name>A0A0C9VFZ2_SPHS4</name>
<feature type="region of interest" description="Disordered" evidence="1">
    <location>
        <begin position="505"/>
        <end position="567"/>
    </location>
</feature>
<evidence type="ECO:0000313" key="3">
    <source>
        <dbReference type="Proteomes" id="UP000054279"/>
    </source>
</evidence>
<feature type="compositionally biased region" description="Polar residues" evidence="1">
    <location>
        <begin position="14"/>
        <end position="28"/>
    </location>
</feature>
<dbReference type="HOGENOM" id="CLU_480728_0_0_1"/>
<feature type="region of interest" description="Disordered" evidence="1">
    <location>
        <begin position="1"/>
        <end position="31"/>
    </location>
</feature>
<protein>
    <submittedName>
        <fullName evidence="2">Uncharacterized protein</fullName>
    </submittedName>
</protein>
<evidence type="ECO:0000256" key="1">
    <source>
        <dbReference type="SAM" id="MobiDB-lite"/>
    </source>
</evidence>